<dbReference type="GO" id="GO:0004519">
    <property type="term" value="F:endonuclease activity"/>
    <property type="evidence" value="ECO:0007669"/>
    <property type="project" value="UniProtKB-KW"/>
</dbReference>
<evidence type="ECO:0000256" key="5">
    <source>
        <dbReference type="PIRSR" id="PIRSR640255-2"/>
    </source>
</evidence>
<keyword evidence="5" id="KW-0479">Metal-binding</keyword>
<dbReference type="PANTHER" id="PTHR13966">
    <property type="entry name" value="ENDONUCLEASE RELATED"/>
    <property type="match status" value="1"/>
</dbReference>
<dbReference type="PANTHER" id="PTHR13966:SF19">
    <property type="entry name" value="NUCLEASE EXOG, MITOCHONDRIAL"/>
    <property type="match status" value="1"/>
</dbReference>
<keyword evidence="8" id="KW-1185">Reference proteome</keyword>
<dbReference type="InterPro" id="IPR044925">
    <property type="entry name" value="His-Me_finger_sf"/>
</dbReference>
<dbReference type="AlphaFoldDB" id="A0ABD2ND45"/>
<dbReference type="InterPro" id="IPR040255">
    <property type="entry name" value="Non-specific_endonuclease"/>
</dbReference>
<gene>
    <name evidence="7" type="ORF">HHI36_011923</name>
</gene>
<protein>
    <recommendedName>
        <fullName evidence="6">DNA/RNA non-specific endonuclease/pyrophosphatase/phosphodiesterase domain-containing protein</fullName>
    </recommendedName>
</protein>
<dbReference type="Gene3D" id="3.40.570.10">
    <property type="entry name" value="Extracellular Endonuclease, subunit A"/>
    <property type="match status" value="1"/>
</dbReference>
<keyword evidence="2" id="KW-0540">Nuclease</keyword>
<evidence type="ECO:0000256" key="2">
    <source>
        <dbReference type="ARBA" id="ARBA00022722"/>
    </source>
</evidence>
<proteinExistence type="inferred from homology"/>
<comment type="caution">
    <text evidence="7">The sequence shown here is derived from an EMBL/GenBank/DDBJ whole genome shotgun (WGS) entry which is preliminary data.</text>
</comment>
<dbReference type="FunFam" id="3.40.570.10:FF:000007">
    <property type="entry name" value="Alkaline nuclease"/>
    <property type="match status" value="1"/>
</dbReference>
<dbReference type="InterPro" id="IPR044929">
    <property type="entry name" value="DNA/RNA_non-sp_Endonuclease_sf"/>
</dbReference>
<name>A0ABD2ND45_9CUCU</name>
<evidence type="ECO:0000259" key="6">
    <source>
        <dbReference type="SMART" id="SM00892"/>
    </source>
</evidence>
<evidence type="ECO:0000256" key="3">
    <source>
        <dbReference type="ARBA" id="ARBA00022759"/>
    </source>
</evidence>
<dbReference type="EMBL" id="JABFTP020000103">
    <property type="protein sequence ID" value="KAL3276548.1"/>
    <property type="molecule type" value="Genomic_DNA"/>
</dbReference>
<keyword evidence="3" id="KW-0378">Hydrolase</keyword>
<evidence type="ECO:0000313" key="7">
    <source>
        <dbReference type="EMBL" id="KAL3276548.1"/>
    </source>
</evidence>
<dbReference type="Pfam" id="PF01223">
    <property type="entry name" value="Endonuclease_NS"/>
    <property type="match status" value="1"/>
</dbReference>
<evidence type="ECO:0000256" key="4">
    <source>
        <dbReference type="PIRSR" id="PIRSR640255-1"/>
    </source>
</evidence>
<accession>A0ABD2ND45</accession>
<dbReference type="SUPFAM" id="SSF54060">
    <property type="entry name" value="His-Me finger endonucleases"/>
    <property type="match status" value="1"/>
</dbReference>
<evidence type="ECO:0000313" key="8">
    <source>
        <dbReference type="Proteomes" id="UP001516400"/>
    </source>
</evidence>
<dbReference type="InterPro" id="IPR001604">
    <property type="entry name" value="Endo_G_ENPP1-like_dom"/>
</dbReference>
<evidence type="ECO:0000256" key="1">
    <source>
        <dbReference type="ARBA" id="ARBA00010052"/>
    </source>
</evidence>
<keyword evidence="3" id="KW-0255">Endonuclease</keyword>
<reference evidence="7 8" key="1">
    <citation type="journal article" date="2021" name="BMC Biol.">
        <title>Horizontally acquired antibacterial genes associated with adaptive radiation of ladybird beetles.</title>
        <authorList>
            <person name="Li H.S."/>
            <person name="Tang X.F."/>
            <person name="Huang Y.H."/>
            <person name="Xu Z.Y."/>
            <person name="Chen M.L."/>
            <person name="Du X.Y."/>
            <person name="Qiu B.Y."/>
            <person name="Chen P.T."/>
            <person name="Zhang W."/>
            <person name="Slipinski A."/>
            <person name="Escalona H.E."/>
            <person name="Waterhouse R.M."/>
            <person name="Zwick A."/>
            <person name="Pang H."/>
        </authorList>
    </citation>
    <scope>NUCLEOTIDE SEQUENCE [LARGE SCALE GENOMIC DNA]</scope>
    <source>
        <strain evidence="7">SYSU2018</strain>
    </source>
</reference>
<feature type="binding site" evidence="5">
    <location>
        <position position="180"/>
    </location>
    <ligand>
        <name>Mg(2+)</name>
        <dbReference type="ChEBI" id="CHEBI:18420"/>
        <note>catalytic</note>
    </ligand>
</feature>
<feature type="active site" description="Proton acceptor" evidence="4">
    <location>
        <position position="150"/>
    </location>
</feature>
<dbReference type="SMART" id="SM00892">
    <property type="entry name" value="Endonuclease_NS"/>
    <property type="match status" value="1"/>
</dbReference>
<comment type="similarity">
    <text evidence="1">Belongs to the DNA/RNA non-specific endonuclease family.</text>
</comment>
<feature type="domain" description="DNA/RNA non-specific endonuclease/pyrophosphatase/phosphodiesterase" evidence="6">
    <location>
        <begin position="63"/>
        <end position="303"/>
    </location>
</feature>
<organism evidence="7 8">
    <name type="scientific">Cryptolaemus montrouzieri</name>
    <dbReference type="NCBI Taxonomy" id="559131"/>
    <lineage>
        <taxon>Eukaryota</taxon>
        <taxon>Metazoa</taxon>
        <taxon>Ecdysozoa</taxon>
        <taxon>Arthropoda</taxon>
        <taxon>Hexapoda</taxon>
        <taxon>Insecta</taxon>
        <taxon>Pterygota</taxon>
        <taxon>Neoptera</taxon>
        <taxon>Endopterygota</taxon>
        <taxon>Coleoptera</taxon>
        <taxon>Polyphaga</taxon>
        <taxon>Cucujiformia</taxon>
        <taxon>Coccinelloidea</taxon>
        <taxon>Coccinellidae</taxon>
        <taxon>Scymninae</taxon>
        <taxon>Scymnini</taxon>
        <taxon>Cryptolaemus</taxon>
    </lineage>
</organism>
<sequence>MSGAVFDEATCDSNSSFIMDDIMVDLNTIGCVSKVKGIAQYTNNTCEMMGLEIEIGFQLPTSFLTLIRLCFDNVNYIALYSYFNMTRFIVDHEHTDSIDFKQDDFYNIPSVNALYTREQQRATVNTLLGIPVNDTRYIQDDSDLFLAKGHLTAKSDFVYGYQQDITFHYVNAAPQWQTFNGGNWELVENSVKKLAQDRNMDLAVYTGTFGISTLPNTESVDTSLFLYVEGTLKELPVPEFYWKVVLDMVTSQAVAIIGVNNPYIQDSSKYIFCEDISSNLTWLEFKRDDLTNGFTYACDVNEFRQTVQQLPSFNVSGLLI</sequence>
<dbReference type="Proteomes" id="UP001516400">
    <property type="component" value="Unassembled WGS sequence"/>
</dbReference>